<name>A0A0F3N1V6_RICAM</name>
<sequence>MRGPVKPTASPVVKTRDDRGEIDSRNNALRAAIGCVAIS</sequence>
<dbReference type="PATRIC" id="fig|1359164.3.peg.681"/>
<evidence type="ECO:0000313" key="2">
    <source>
        <dbReference type="Proteomes" id="UP000033556"/>
    </source>
</evidence>
<organism evidence="1 2">
    <name type="scientific">Rickettsia amblyommatis str. Ac/Pa</name>
    <dbReference type="NCBI Taxonomy" id="1359164"/>
    <lineage>
        <taxon>Bacteria</taxon>
        <taxon>Pseudomonadati</taxon>
        <taxon>Pseudomonadota</taxon>
        <taxon>Alphaproteobacteria</taxon>
        <taxon>Rickettsiales</taxon>
        <taxon>Rickettsiaceae</taxon>
        <taxon>Rickettsieae</taxon>
        <taxon>Rickettsia</taxon>
        <taxon>spotted fever group</taxon>
    </lineage>
</organism>
<accession>A0A0F3N1V6</accession>
<gene>
    <name evidence="1" type="ORF">APHACPA_0688</name>
</gene>
<reference evidence="1 2" key="1">
    <citation type="submission" date="2015-01" db="EMBL/GenBank/DDBJ databases">
        <title>Genome Sequencing of Rickettsiales.</title>
        <authorList>
            <person name="Daugherty S.C."/>
            <person name="Su Q."/>
            <person name="Abolude K."/>
            <person name="Beier-Sexton M."/>
            <person name="Carlyon J.A."/>
            <person name="Carter R."/>
            <person name="Day N.P."/>
            <person name="Dumler S.J."/>
            <person name="Dyachenko V."/>
            <person name="Godinez A."/>
            <person name="Kurtti T.J."/>
            <person name="Lichay M."/>
            <person name="Mullins K.E."/>
            <person name="Ott S."/>
            <person name="Pappas-Brown V."/>
            <person name="Paris D.H."/>
            <person name="Patel P."/>
            <person name="Richards A.L."/>
            <person name="Sadzewicz L."/>
            <person name="Sears K."/>
            <person name="Seidman D."/>
            <person name="Sengamalay N."/>
            <person name="Stenos J."/>
            <person name="Tallon L.J."/>
            <person name="Vincent G."/>
            <person name="Fraser C.M."/>
            <person name="Munderloh U."/>
            <person name="Dunning-Hotopp J.C."/>
        </authorList>
    </citation>
    <scope>NUCLEOTIDE SEQUENCE [LARGE SCALE GENOMIC DNA]</scope>
    <source>
        <strain evidence="1 2">Ac/Pa</strain>
    </source>
</reference>
<dbReference type="EMBL" id="LANR01000001">
    <property type="protein sequence ID" value="KJV61677.1"/>
    <property type="molecule type" value="Genomic_DNA"/>
</dbReference>
<comment type="caution">
    <text evidence="1">The sequence shown here is derived from an EMBL/GenBank/DDBJ whole genome shotgun (WGS) entry which is preliminary data.</text>
</comment>
<dbReference type="Proteomes" id="UP000033556">
    <property type="component" value="Unassembled WGS sequence"/>
</dbReference>
<protein>
    <submittedName>
        <fullName evidence="1">Uncharacterized protein</fullName>
    </submittedName>
</protein>
<keyword evidence="2" id="KW-1185">Reference proteome</keyword>
<evidence type="ECO:0000313" key="1">
    <source>
        <dbReference type="EMBL" id="KJV61677.1"/>
    </source>
</evidence>
<proteinExistence type="predicted"/>
<dbReference type="AlphaFoldDB" id="A0A0F3N1V6"/>